<dbReference type="Proteomes" id="UP000184108">
    <property type="component" value="Unassembled WGS sequence"/>
</dbReference>
<evidence type="ECO:0000256" key="1">
    <source>
        <dbReference type="SAM" id="Phobius"/>
    </source>
</evidence>
<feature type="transmembrane region" description="Helical" evidence="1">
    <location>
        <begin position="69"/>
        <end position="87"/>
    </location>
</feature>
<protein>
    <submittedName>
        <fullName evidence="2">Uncharacterized protein</fullName>
    </submittedName>
</protein>
<keyword evidence="1" id="KW-0812">Transmembrane</keyword>
<keyword evidence="1" id="KW-1133">Transmembrane helix</keyword>
<reference evidence="3" key="1">
    <citation type="submission" date="2016-11" db="EMBL/GenBank/DDBJ databases">
        <authorList>
            <person name="Varghese N."/>
            <person name="Submissions S."/>
        </authorList>
    </citation>
    <scope>NUCLEOTIDE SEQUENCE [LARGE SCALE GENOMIC DNA]</scope>
    <source>
        <strain evidence="3">YR203</strain>
    </source>
</reference>
<dbReference type="RefSeq" id="WP_073175652.1">
    <property type="nucleotide sequence ID" value="NZ_FQVE01000008.1"/>
</dbReference>
<evidence type="ECO:0000313" key="2">
    <source>
        <dbReference type="EMBL" id="SHG85572.1"/>
    </source>
</evidence>
<organism evidence="2 3">
    <name type="scientific">Chryseobacterium vrystaatense</name>
    <dbReference type="NCBI Taxonomy" id="307480"/>
    <lineage>
        <taxon>Bacteria</taxon>
        <taxon>Pseudomonadati</taxon>
        <taxon>Bacteroidota</taxon>
        <taxon>Flavobacteriia</taxon>
        <taxon>Flavobacteriales</taxon>
        <taxon>Weeksellaceae</taxon>
        <taxon>Chryseobacterium group</taxon>
        <taxon>Chryseobacterium</taxon>
    </lineage>
</organism>
<feature type="transmembrane region" description="Helical" evidence="1">
    <location>
        <begin position="108"/>
        <end position="129"/>
    </location>
</feature>
<name>A0A1M5N812_9FLAO</name>
<gene>
    <name evidence="2" type="ORF">SAMN02787073_4967</name>
</gene>
<dbReference type="AlphaFoldDB" id="A0A1M5N812"/>
<feature type="transmembrane region" description="Helical" evidence="1">
    <location>
        <begin position="38"/>
        <end position="57"/>
    </location>
</feature>
<feature type="non-terminal residue" evidence="2">
    <location>
        <position position="163"/>
    </location>
</feature>
<proteinExistence type="predicted"/>
<dbReference type="EMBL" id="FQVE01000008">
    <property type="protein sequence ID" value="SHG85572.1"/>
    <property type="molecule type" value="Genomic_DNA"/>
</dbReference>
<accession>A0A1M5N812</accession>
<evidence type="ECO:0000313" key="3">
    <source>
        <dbReference type="Proteomes" id="UP000184108"/>
    </source>
</evidence>
<keyword evidence="1" id="KW-0472">Membrane</keyword>
<sequence>MKRIKQGYNYFFYKIYKSTEYTSEMGGGKFWSDWKAGIILDLLCFFLCFSILIYYKIIENNHQELGNAIIFMGLLFIVIPNYFIFHHQDKWKRIITDFDKLPKKKNSIGTWIVFGIVLLIIGNFIFSFYCLDQQARKDQIGPYTPEIVAKERREDSLRKAQQI</sequence>